<dbReference type="InterPro" id="IPR001227">
    <property type="entry name" value="Ac_transferase_dom_sf"/>
</dbReference>
<dbReference type="InterPro" id="IPR009081">
    <property type="entry name" value="PP-bd_ACP"/>
</dbReference>
<keyword evidence="4" id="KW-0045">Antibiotic biosynthesis</keyword>
<dbReference type="InterPro" id="IPR050091">
    <property type="entry name" value="PKS_NRPS_Biosynth_Enz"/>
</dbReference>
<dbReference type="SUPFAM" id="SSF53901">
    <property type="entry name" value="Thiolase-like"/>
    <property type="match status" value="1"/>
</dbReference>
<dbReference type="Gene3D" id="3.30.70.3290">
    <property type="match status" value="1"/>
</dbReference>
<dbReference type="Pfam" id="PF00698">
    <property type="entry name" value="Acyl_transf_1"/>
    <property type="match status" value="1"/>
</dbReference>
<evidence type="ECO:0000256" key="4">
    <source>
        <dbReference type="ARBA" id="ARBA00023194"/>
    </source>
</evidence>
<dbReference type="CDD" id="cd00833">
    <property type="entry name" value="PKS"/>
    <property type="match status" value="1"/>
</dbReference>
<dbReference type="InterPro" id="IPR032821">
    <property type="entry name" value="PKS_assoc"/>
</dbReference>
<reference evidence="9 10" key="1">
    <citation type="submission" date="2020-02" db="EMBL/GenBank/DDBJ databases">
        <title>Whole-genome analyses of novel actinobacteria.</title>
        <authorList>
            <person name="Sahin N."/>
            <person name="Tatar D."/>
        </authorList>
    </citation>
    <scope>NUCLEOTIDE SEQUENCE [LARGE SCALE GENOMIC DNA]</scope>
    <source>
        <strain evidence="9 10">SB3404</strain>
    </source>
</reference>
<keyword evidence="3" id="KW-0808">Transferase</keyword>
<dbReference type="Gene3D" id="3.40.366.10">
    <property type="entry name" value="Malonyl-Coenzyme A Acyl Carrier Protein, domain 2"/>
    <property type="match status" value="1"/>
</dbReference>
<evidence type="ECO:0000259" key="8">
    <source>
        <dbReference type="PROSITE" id="PS52004"/>
    </source>
</evidence>
<evidence type="ECO:0000313" key="10">
    <source>
        <dbReference type="Proteomes" id="UP000477722"/>
    </source>
</evidence>
<evidence type="ECO:0000256" key="3">
    <source>
        <dbReference type="ARBA" id="ARBA00022679"/>
    </source>
</evidence>
<feature type="domain" description="Carrier" evidence="7">
    <location>
        <begin position="1121"/>
        <end position="1196"/>
    </location>
</feature>
<dbReference type="RefSeq" id="WP_165302337.1">
    <property type="nucleotide sequence ID" value="NZ_JAAKZZ010000507.1"/>
</dbReference>
<protein>
    <submittedName>
        <fullName evidence="9">SDR family NAD(P)-dependent oxidoreductase</fullName>
    </submittedName>
</protein>
<dbReference type="GO" id="GO:0031177">
    <property type="term" value="F:phosphopantetheine binding"/>
    <property type="evidence" value="ECO:0007669"/>
    <property type="project" value="InterPro"/>
</dbReference>
<dbReference type="Pfam" id="PF00550">
    <property type="entry name" value="PP-binding"/>
    <property type="match status" value="1"/>
</dbReference>
<dbReference type="InterPro" id="IPR014031">
    <property type="entry name" value="Ketoacyl_synth_C"/>
</dbReference>
<evidence type="ECO:0000256" key="5">
    <source>
        <dbReference type="ARBA" id="ARBA00023268"/>
    </source>
</evidence>
<dbReference type="PANTHER" id="PTHR43775:SF51">
    <property type="entry name" value="INACTIVE PHENOLPHTHIOCEROL SYNTHESIS POLYKETIDE SYNTHASE TYPE I PKS1-RELATED"/>
    <property type="match status" value="1"/>
</dbReference>
<dbReference type="InterPro" id="IPR016039">
    <property type="entry name" value="Thiolase-like"/>
</dbReference>
<dbReference type="InterPro" id="IPR020806">
    <property type="entry name" value="PKS_PP-bd"/>
</dbReference>
<evidence type="ECO:0000256" key="1">
    <source>
        <dbReference type="ARBA" id="ARBA00022450"/>
    </source>
</evidence>
<feature type="non-terminal residue" evidence="9">
    <location>
        <position position="1"/>
    </location>
</feature>
<dbReference type="Pfam" id="PF08659">
    <property type="entry name" value="KR"/>
    <property type="match status" value="1"/>
</dbReference>
<dbReference type="InterPro" id="IPR016036">
    <property type="entry name" value="Malonyl_transacylase_ACP-bd"/>
</dbReference>
<dbReference type="SMART" id="SM01294">
    <property type="entry name" value="PKS_PP_betabranch"/>
    <property type="match status" value="1"/>
</dbReference>
<dbReference type="SUPFAM" id="SSF51735">
    <property type="entry name" value="NAD(P)-binding Rossmann-fold domains"/>
    <property type="match status" value="2"/>
</dbReference>
<dbReference type="InterPro" id="IPR020841">
    <property type="entry name" value="PKS_Beta-ketoAc_synthase_dom"/>
</dbReference>
<dbReference type="PROSITE" id="PS52004">
    <property type="entry name" value="KS3_2"/>
    <property type="match status" value="1"/>
</dbReference>
<keyword evidence="10" id="KW-1185">Reference proteome</keyword>
<keyword evidence="5" id="KW-0511">Multifunctional enzyme</keyword>
<dbReference type="Pfam" id="PF00109">
    <property type="entry name" value="ketoacyl-synt"/>
    <property type="match status" value="1"/>
</dbReference>
<dbReference type="GO" id="GO:0006633">
    <property type="term" value="P:fatty acid biosynthetic process"/>
    <property type="evidence" value="ECO:0007669"/>
    <property type="project" value="TreeGrafter"/>
</dbReference>
<accession>A0A6G4X545</accession>
<dbReference type="Pfam" id="PF02801">
    <property type="entry name" value="Ketoacyl-synt_C"/>
    <property type="match status" value="1"/>
</dbReference>
<dbReference type="Gene3D" id="1.10.1200.10">
    <property type="entry name" value="ACP-like"/>
    <property type="match status" value="1"/>
</dbReference>
<dbReference type="InterPro" id="IPR014043">
    <property type="entry name" value="Acyl_transferase_dom"/>
</dbReference>
<keyword evidence="1" id="KW-0596">Phosphopantetheine</keyword>
<dbReference type="SMART" id="SM00825">
    <property type="entry name" value="PKS_KS"/>
    <property type="match status" value="1"/>
</dbReference>
<dbReference type="SUPFAM" id="SSF47336">
    <property type="entry name" value="ACP-like"/>
    <property type="match status" value="1"/>
</dbReference>
<evidence type="ECO:0000259" key="7">
    <source>
        <dbReference type="PROSITE" id="PS50075"/>
    </source>
</evidence>
<dbReference type="InterPro" id="IPR014030">
    <property type="entry name" value="Ketoacyl_synth_N"/>
</dbReference>
<dbReference type="Gene3D" id="3.40.50.720">
    <property type="entry name" value="NAD(P)-binding Rossmann-like Domain"/>
    <property type="match status" value="1"/>
</dbReference>
<dbReference type="SMART" id="SM00822">
    <property type="entry name" value="PKS_KR"/>
    <property type="match status" value="1"/>
</dbReference>
<dbReference type="SMART" id="SM00823">
    <property type="entry name" value="PKS_PP"/>
    <property type="match status" value="1"/>
</dbReference>
<gene>
    <name evidence="9" type="ORF">G5C65_30770</name>
</gene>
<dbReference type="InterPro" id="IPR016035">
    <property type="entry name" value="Acyl_Trfase/lysoPLipase"/>
</dbReference>
<keyword evidence="2" id="KW-0597">Phosphoprotein</keyword>
<dbReference type="Pfam" id="PF16197">
    <property type="entry name" value="KAsynt_C_assoc"/>
    <property type="match status" value="1"/>
</dbReference>
<dbReference type="PANTHER" id="PTHR43775">
    <property type="entry name" value="FATTY ACID SYNTHASE"/>
    <property type="match status" value="1"/>
</dbReference>
<dbReference type="InterPro" id="IPR036736">
    <property type="entry name" value="ACP-like_sf"/>
</dbReference>
<organism evidence="9 10">
    <name type="scientific">Streptomyces boncukensis</name>
    <dbReference type="NCBI Taxonomy" id="2711219"/>
    <lineage>
        <taxon>Bacteria</taxon>
        <taxon>Bacillati</taxon>
        <taxon>Actinomycetota</taxon>
        <taxon>Actinomycetes</taxon>
        <taxon>Kitasatosporales</taxon>
        <taxon>Streptomycetaceae</taxon>
        <taxon>Streptomyces</taxon>
    </lineage>
</organism>
<sequence>GAAFAEFDRQDGLASDGRCKAFAASADGTGWGEGAGLLLVERLSDAQRNGHQILALVRGSAVNQDGASNGLTAPNGPSQQRVIRQALASARLTAADVDAVEAHGTGTRLGDPIEAQALLATYGRDRGEGESLWLGSIKSNIGHTQAAAGVAGVIKMVMALRHGVLPSTLHVDEPSPQVDWSTGAVELLTEARSWPEVDRPRRAGVSSFGISGTNAHVILEQAPPQAEPAAADVSSKVPDAVPWPVSAQSEAALRTQIARLLDIAADGVPDAVDVGWSLATTRAGLDHRVVLADGDVLATGVAGEGRLAFLFTGQGAQRAGMGLELYEAFPVFAEAFDAVCARLDVRLERPLREVLAGGIGLEGTLWAQAGLFALEVALYRLVEAWGVVPDVLLGHSLGEITAAHVSGILDLDDACTLVAERGRLMQGLPSGGGMVAVQATEAEVADSAGSGLDVAAVNGPRSVVLSGALDVINSYAAECAARGWRVNVLTVSHAFHSALMEPVLDEFATVLAGLTFNPGRIPIVSNLTGAVAEPGLMQEPEYWLKQVRQPVRFADGITATAELGANRYLELGPDGVLSGMAQDTVSNAQFTPVLRKDRDETDTVLTAISRLWTSGVEVDWSKVFAGWGGRVVDLPTYAFQREQYWPQLPAQEVQDSWRYQVTWKPLVGLSPAALSGTWVVVGREDVDVSAALSAAGATVVCIPVGEVAQLSEMADVSGVVLLAGDVAEVLAGVQGLGDAGIDAPLWVLTRGAVSVGDSDRLEDPDLAAVWGLGRVAALELPQRWGGLIDLPVELDARAGARLAGVLAGGGEDQVAVREAGVYGRRLTRALPVAVTGSGWEPSGTVLVTGGTGALGVHVARWLAGRGVPHLVLTSRSGVAPDGLVEELAELGAQVTVVACDVSDRGALEGVVAGVPRQWPLTGVVHAAGVLDDGTVGSLTPERVDAVLRPKVDAAWYLHELTAGMDLSAFVLFSSAGGVMGAPGQGNYAAANAYLDALAAHRREQGLPAHSLAWGLWDQASDMTGTMGDEDRSRLARGGVRPLSVEDGLALFDLACAADRPDLVPIRLDLRALAASGPVPELFRGLVRGPARRTADQGDGRENAASSLRERLAALPPEERPGTLLTVVRTQAAATLGYGGPEAIGPDRAFGELGFDSLSAVEFRNALETATGLRLPATLIFDYPTPQVLAEHLVAGLVPEDAAEAEGASGSAEEQVRRLLTAIPFARLRDAGLMDGLLELAGVSGAETGLDEPADEAESIDAMDTESLISMALSDVDGLDDAIQER</sequence>
<feature type="domain" description="Ketosynthase family 3 (KS3)" evidence="8">
    <location>
        <begin position="1"/>
        <end position="221"/>
    </location>
</feature>
<name>A0A6G4X545_9ACTN</name>
<proteinExistence type="predicted"/>
<dbReference type="CDD" id="cd08952">
    <property type="entry name" value="KR_1_SDR_x"/>
    <property type="match status" value="1"/>
</dbReference>
<evidence type="ECO:0000256" key="6">
    <source>
        <dbReference type="ARBA" id="ARBA00023315"/>
    </source>
</evidence>
<dbReference type="PROSITE" id="PS50075">
    <property type="entry name" value="CARRIER"/>
    <property type="match status" value="1"/>
</dbReference>
<dbReference type="SUPFAM" id="SSF55048">
    <property type="entry name" value="Probable ACP-binding domain of malonyl-CoA ACP transacylase"/>
    <property type="match status" value="1"/>
</dbReference>
<dbReference type="EMBL" id="JAAKZZ010000507">
    <property type="protein sequence ID" value="NGO72659.1"/>
    <property type="molecule type" value="Genomic_DNA"/>
</dbReference>
<evidence type="ECO:0000313" key="9">
    <source>
        <dbReference type="EMBL" id="NGO72659.1"/>
    </source>
</evidence>
<dbReference type="SMART" id="SM00827">
    <property type="entry name" value="PKS_AT"/>
    <property type="match status" value="1"/>
</dbReference>
<dbReference type="GO" id="GO:0017000">
    <property type="term" value="P:antibiotic biosynthetic process"/>
    <property type="evidence" value="ECO:0007669"/>
    <property type="project" value="UniProtKB-KW"/>
</dbReference>
<dbReference type="SUPFAM" id="SSF52151">
    <property type="entry name" value="FabD/lysophospholipase-like"/>
    <property type="match status" value="1"/>
</dbReference>
<dbReference type="FunFam" id="1.10.1200.10:FF:000007">
    <property type="entry name" value="Probable polyketide synthase pks17"/>
    <property type="match status" value="1"/>
</dbReference>
<keyword evidence="6" id="KW-0012">Acyltransferase</keyword>
<comment type="caution">
    <text evidence="9">The sequence shown here is derived from an EMBL/GenBank/DDBJ whole genome shotgun (WGS) entry which is preliminary data.</text>
</comment>
<dbReference type="Proteomes" id="UP000477722">
    <property type="component" value="Unassembled WGS sequence"/>
</dbReference>
<evidence type="ECO:0000256" key="2">
    <source>
        <dbReference type="ARBA" id="ARBA00022553"/>
    </source>
</evidence>
<dbReference type="InterPro" id="IPR013968">
    <property type="entry name" value="PKS_KR"/>
</dbReference>
<dbReference type="InterPro" id="IPR036291">
    <property type="entry name" value="NAD(P)-bd_dom_sf"/>
</dbReference>
<dbReference type="GO" id="GO:0004312">
    <property type="term" value="F:fatty acid synthase activity"/>
    <property type="evidence" value="ECO:0007669"/>
    <property type="project" value="TreeGrafter"/>
</dbReference>
<dbReference type="Gene3D" id="3.40.47.10">
    <property type="match status" value="1"/>
</dbReference>
<dbReference type="InterPro" id="IPR057326">
    <property type="entry name" value="KR_dom"/>
</dbReference>